<evidence type="ECO:0000256" key="5">
    <source>
        <dbReference type="RuleBase" id="RU362110"/>
    </source>
</evidence>
<proteinExistence type="inferred from homology"/>
<dbReference type="InterPro" id="IPR013189">
    <property type="entry name" value="Glyco_hydro_32_C"/>
</dbReference>
<dbReference type="OrthoDB" id="9759709at2"/>
<feature type="domain" description="Glycosyl hydrolase family 32 C-terminal" evidence="7">
    <location>
        <begin position="332"/>
        <end position="460"/>
    </location>
</feature>
<protein>
    <recommendedName>
        <fullName evidence="2">beta-fructofuranosidase</fullName>
        <ecNumber evidence="2">3.2.1.26</ecNumber>
    </recommendedName>
</protein>
<dbReference type="InterPro" id="IPR013148">
    <property type="entry name" value="Glyco_hydro_32_N"/>
</dbReference>
<evidence type="ECO:0000259" key="7">
    <source>
        <dbReference type="Pfam" id="PF08244"/>
    </source>
</evidence>
<dbReference type="EMBL" id="FWWU01000008">
    <property type="protein sequence ID" value="SMB85143.1"/>
    <property type="molecule type" value="Genomic_DNA"/>
</dbReference>
<dbReference type="Pfam" id="PF00251">
    <property type="entry name" value="Glyco_hydro_32N"/>
    <property type="match status" value="1"/>
</dbReference>
<dbReference type="SUPFAM" id="SSF49899">
    <property type="entry name" value="Concanavalin A-like lectins/glucanases"/>
    <property type="match status" value="1"/>
</dbReference>
<dbReference type="InterPro" id="IPR001362">
    <property type="entry name" value="Glyco_hydro_32"/>
</dbReference>
<evidence type="ECO:0000313" key="8">
    <source>
        <dbReference type="EMBL" id="SMB85143.1"/>
    </source>
</evidence>
<evidence type="ECO:0000256" key="1">
    <source>
        <dbReference type="ARBA" id="ARBA00009902"/>
    </source>
</evidence>
<evidence type="ECO:0000256" key="2">
    <source>
        <dbReference type="ARBA" id="ARBA00012758"/>
    </source>
</evidence>
<dbReference type="Gene3D" id="2.60.120.560">
    <property type="entry name" value="Exo-inulinase, domain 1"/>
    <property type="match status" value="1"/>
</dbReference>
<dbReference type="SMART" id="SM00640">
    <property type="entry name" value="Glyco_32"/>
    <property type="match status" value="1"/>
</dbReference>
<feature type="domain" description="Glycosyl hydrolase family 32 N-terminal" evidence="6">
    <location>
        <begin position="22"/>
        <end position="309"/>
    </location>
</feature>
<evidence type="ECO:0000256" key="4">
    <source>
        <dbReference type="ARBA" id="ARBA00023295"/>
    </source>
</evidence>
<gene>
    <name evidence="8" type="ORF">SAMN00790413_03280</name>
</gene>
<dbReference type="CDD" id="cd08996">
    <property type="entry name" value="GH32_FFase"/>
    <property type="match status" value="1"/>
</dbReference>
<keyword evidence="3 5" id="KW-0378">Hydrolase</keyword>
<dbReference type="EC" id="3.2.1.26" evidence="2"/>
<dbReference type="Gene3D" id="2.115.10.20">
    <property type="entry name" value="Glycosyl hydrolase domain, family 43"/>
    <property type="match status" value="1"/>
</dbReference>
<keyword evidence="9" id="KW-1185">Reference proteome</keyword>
<dbReference type="STRING" id="695939.SAMN00790413_03280"/>
<name>A0A1W1UVN1_9DEIO</name>
<dbReference type="SUPFAM" id="SSF75005">
    <property type="entry name" value="Arabinanase/levansucrase/invertase"/>
    <property type="match status" value="1"/>
</dbReference>
<evidence type="ECO:0000313" key="9">
    <source>
        <dbReference type="Proteomes" id="UP000192582"/>
    </source>
</evidence>
<dbReference type="InterPro" id="IPR051214">
    <property type="entry name" value="GH32_Enzymes"/>
</dbReference>
<sequence>MMINARSLPRPNAHDRYRPVYHFTPPSGWLNDPNGIVHHEGRWHVYYQHNPTQPTWGDIHWGHASSADLLTWRDEPLALAPSPTTADGQGCFSGSFAWVNGTPTLYYTGWQNGVQTQCRATSQDLMTWEKDANNPIIPHPPEHVRQDDFRDPYVFQHGKRWYMVIGASLHHDRGAALLYRSDNGQQWTYLHVLHTATRTDQGVMWECPNFFPLGDRWVLVVSVWPKLGARYFLGSFEDERFTAEREGVIDGDGGAFAHLTAVGPDGRLLQWAWIDEQRHRDLIVPGGWAGVLSVPRQLALVDGDLYVQPVSELTQLRDKLLCGGEVLIGPTEPTGFQGTHLDLQLTLEADIEHPVHLSLLCSPDRSEETILTFDPGARLLKLDRSRSSLDPRVNRDSQRVHLALRRGERLELRVLLDGSVLEVYAGGRACLTSRLYPSRTDSVLGRLTAERVTAGTFTVWTMGEDKGPPR</sequence>
<evidence type="ECO:0000256" key="3">
    <source>
        <dbReference type="ARBA" id="ARBA00022801"/>
    </source>
</evidence>
<dbReference type="GO" id="GO:0004564">
    <property type="term" value="F:beta-fructofuranosidase activity"/>
    <property type="evidence" value="ECO:0007669"/>
    <property type="project" value="UniProtKB-EC"/>
</dbReference>
<dbReference type="Pfam" id="PF08244">
    <property type="entry name" value="Glyco_hydro_32C"/>
    <property type="match status" value="1"/>
</dbReference>
<dbReference type="Proteomes" id="UP000192582">
    <property type="component" value="Unassembled WGS sequence"/>
</dbReference>
<dbReference type="PANTHER" id="PTHR43101">
    <property type="entry name" value="BETA-FRUCTOSIDASE"/>
    <property type="match status" value="1"/>
</dbReference>
<reference evidence="8 9" key="1">
    <citation type="submission" date="2017-04" db="EMBL/GenBank/DDBJ databases">
        <authorList>
            <person name="Afonso C.L."/>
            <person name="Miller P.J."/>
            <person name="Scott M.A."/>
            <person name="Spackman E."/>
            <person name="Goraichik I."/>
            <person name="Dimitrov K.M."/>
            <person name="Suarez D.L."/>
            <person name="Swayne D.E."/>
        </authorList>
    </citation>
    <scope>NUCLEOTIDE SEQUENCE [LARGE SCALE GENOMIC DNA]</scope>
    <source>
        <strain evidence="8 9">KR-140</strain>
    </source>
</reference>
<comment type="similarity">
    <text evidence="1 5">Belongs to the glycosyl hydrolase 32 family.</text>
</comment>
<dbReference type="PANTHER" id="PTHR43101:SF1">
    <property type="entry name" value="BETA-FRUCTOSIDASE"/>
    <property type="match status" value="1"/>
</dbReference>
<dbReference type="AlphaFoldDB" id="A0A1W1UVN1"/>
<dbReference type="InterPro" id="IPR018053">
    <property type="entry name" value="Glyco_hydro_32_AS"/>
</dbReference>
<evidence type="ECO:0000259" key="6">
    <source>
        <dbReference type="Pfam" id="PF00251"/>
    </source>
</evidence>
<organism evidence="8 9">
    <name type="scientific">Deinococcus hopiensis KR-140</name>
    <dbReference type="NCBI Taxonomy" id="695939"/>
    <lineage>
        <taxon>Bacteria</taxon>
        <taxon>Thermotogati</taxon>
        <taxon>Deinococcota</taxon>
        <taxon>Deinococci</taxon>
        <taxon>Deinococcales</taxon>
        <taxon>Deinococcaceae</taxon>
        <taxon>Deinococcus</taxon>
    </lineage>
</organism>
<dbReference type="PROSITE" id="PS00609">
    <property type="entry name" value="GLYCOSYL_HYDROL_F32"/>
    <property type="match status" value="1"/>
</dbReference>
<accession>A0A1W1UVN1</accession>
<dbReference type="GO" id="GO:0005975">
    <property type="term" value="P:carbohydrate metabolic process"/>
    <property type="evidence" value="ECO:0007669"/>
    <property type="project" value="InterPro"/>
</dbReference>
<dbReference type="InterPro" id="IPR013320">
    <property type="entry name" value="ConA-like_dom_sf"/>
</dbReference>
<dbReference type="InterPro" id="IPR023296">
    <property type="entry name" value="Glyco_hydro_beta-prop_sf"/>
</dbReference>
<keyword evidence="4 5" id="KW-0326">Glycosidase</keyword>